<evidence type="ECO:0000256" key="2">
    <source>
        <dbReference type="ARBA" id="ARBA00022801"/>
    </source>
</evidence>
<evidence type="ECO:0000313" key="5">
    <source>
        <dbReference type="Proteomes" id="UP001337681"/>
    </source>
</evidence>
<accession>A0ABU7H153</accession>
<dbReference type="Proteomes" id="UP001337681">
    <property type="component" value="Unassembled WGS sequence"/>
</dbReference>
<sequence>MNTKKALFIDLDNTIYPAASIGNELFKDLFSLIAEDEDHLADLENIKKSILRKPFHHVAKEFNMSESLYEKSINHLVELEYEGKIPFFEDYVHLKKLPQTKFLITAGFTKLQTSKIKQLNLQEDFEAFYIMDFTKTDETKIHAFQKIIKEYNFKASEILIIGDDPDSEIKAGKELGIDCVLYDSLNLFEHKTDLIRITNFSALAEFLS</sequence>
<dbReference type="InterPro" id="IPR036412">
    <property type="entry name" value="HAD-like_sf"/>
</dbReference>
<evidence type="ECO:0000313" key="4">
    <source>
        <dbReference type="EMBL" id="MEE1884807.1"/>
    </source>
</evidence>
<reference evidence="4 5" key="1">
    <citation type="submission" date="2024-01" db="EMBL/GenBank/DDBJ databases">
        <title>Pedobacter sp. nov., isolated from oil-contaminated soil.</title>
        <authorList>
            <person name="Le N.T.T."/>
        </authorList>
    </citation>
    <scope>NUCLEOTIDE SEQUENCE [LARGE SCALE GENOMIC DNA]</scope>
    <source>
        <strain evidence="4 5">VNH31</strain>
    </source>
</reference>
<dbReference type="Pfam" id="PF00702">
    <property type="entry name" value="Hydrolase"/>
    <property type="match status" value="1"/>
</dbReference>
<evidence type="ECO:0000256" key="3">
    <source>
        <dbReference type="ARBA" id="ARBA00022842"/>
    </source>
</evidence>
<evidence type="ECO:0000256" key="1">
    <source>
        <dbReference type="ARBA" id="ARBA00022723"/>
    </source>
</evidence>
<dbReference type="Gene3D" id="3.40.50.1000">
    <property type="entry name" value="HAD superfamily/HAD-like"/>
    <property type="match status" value="1"/>
</dbReference>
<dbReference type="EMBL" id="JAZDQU010000001">
    <property type="protein sequence ID" value="MEE1884807.1"/>
    <property type="molecule type" value="Genomic_DNA"/>
</dbReference>
<protein>
    <submittedName>
        <fullName evidence="4">HAD family hydrolase</fullName>
    </submittedName>
</protein>
<dbReference type="SUPFAM" id="SSF56784">
    <property type="entry name" value="HAD-like"/>
    <property type="match status" value="1"/>
</dbReference>
<dbReference type="InterPro" id="IPR051400">
    <property type="entry name" value="HAD-like_hydrolase"/>
</dbReference>
<dbReference type="InterPro" id="IPR023214">
    <property type="entry name" value="HAD_sf"/>
</dbReference>
<dbReference type="PANTHER" id="PTHR46470:SF2">
    <property type="entry name" value="GLYCERALDEHYDE 3-PHOSPHATE PHOSPHATASE"/>
    <property type="match status" value="1"/>
</dbReference>
<dbReference type="Gene3D" id="1.10.150.520">
    <property type="match status" value="1"/>
</dbReference>
<dbReference type="GO" id="GO:0016787">
    <property type="term" value="F:hydrolase activity"/>
    <property type="evidence" value="ECO:0007669"/>
    <property type="project" value="UniProtKB-KW"/>
</dbReference>
<keyword evidence="5" id="KW-1185">Reference proteome</keyword>
<comment type="caution">
    <text evidence="4">The sequence shown here is derived from an EMBL/GenBank/DDBJ whole genome shotgun (WGS) entry which is preliminary data.</text>
</comment>
<proteinExistence type="predicted"/>
<keyword evidence="2 4" id="KW-0378">Hydrolase</keyword>
<name>A0ABU7H153_9SPHI</name>
<dbReference type="RefSeq" id="WP_330145717.1">
    <property type="nucleotide sequence ID" value="NZ_JAZDQU010000001.1"/>
</dbReference>
<organism evidence="4 5">
    <name type="scientific">Pedobacter flavus</name>
    <dbReference type="NCBI Taxonomy" id="3113906"/>
    <lineage>
        <taxon>Bacteria</taxon>
        <taxon>Pseudomonadati</taxon>
        <taxon>Bacteroidota</taxon>
        <taxon>Sphingobacteriia</taxon>
        <taxon>Sphingobacteriales</taxon>
        <taxon>Sphingobacteriaceae</taxon>
        <taxon>Pedobacter</taxon>
    </lineage>
</organism>
<keyword evidence="1" id="KW-0479">Metal-binding</keyword>
<gene>
    <name evidence="4" type="ORF">VRU49_05160</name>
</gene>
<keyword evidence="3" id="KW-0460">Magnesium</keyword>
<dbReference type="PANTHER" id="PTHR46470">
    <property type="entry name" value="N-ACYLNEURAMINATE-9-PHOSPHATASE"/>
    <property type="match status" value="1"/>
</dbReference>